<proteinExistence type="predicted"/>
<feature type="chain" id="PRO_5041918449" description="EGF-like domain-containing protein" evidence="1">
    <location>
        <begin position="18"/>
        <end position="163"/>
    </location>
</feature>
<organism evidence="2 3">
    <name type="scientific">Diploptera punctata</name>
    <name type="common">Pacific beetle cockroach</name>
    <dbReference type="NCBI Taxonomy" id="6984"/>
    <lineage>
        <taxon>Eukaryota</taxon>
        <taxon>Metazoa</taxon>
        <taxon>Ecdysozoa</taxon>
        <taxon>Arthropoda</taxon>
        <taxon>Hexapoda</taxon>
        <taxon>Insecta</taxon>
        <taxon>Pterygota</taxon>
        <taxon>Neoptera</taxon>
        <taxon>Polyneoptera</taxon>
        <taxon>Dictyoptera</taxon>
        <taxon>Blattodea</taxon>
        <taxon>Blaberoidea</taxon>
        <taxon>Blaberidae</taxon>
        <taxon>Diplopterinae</taxon>
        <taxon>Diploptera</taxon>
    </lineage>
</organism>
<dbReference type="EMBL" id="JASPKZ010007801">
    <property type="protein sequence ID" value="KAJ9582421.1"/>
    <property type="molecule type" value="Genomic_DNA"/>
</dbReference>
<keyword evidence="1" id="KW-0732">Signal</keyword>
<evidence type="ECO:0000313" key="2">
    <source>
        <dbReference type="EMBL" id="KAJ9582421.1"/>
    </source>
</evidence>
<reference evidence="2" key="2">
    <citation type="submission" date="2023-05" db="EMBL/GenBank/DDBJ databases">
        <authorList>
            <person name="Fouks B."/>
        </authorList>
    </citation>
    <scope>NUCLEOTIDE SEQUENCE</scope>
    <source>
        <strain evidence="2">Stay&amp;Tobe</strain>
        <tissue evidence="2">Testes</tissue>
    </source>
</reference>
<reference evidence="2" key="1">
    <citation type="journal article" date="2023" name="IScience">
        <title>Live-bearing cockroach genome reveals convergent evolutionary mechanisms linked to viviparity in insects and beyond.</title>
        <authorList>
            <person name="Fouks B."/>
            <person name="Harrison M.C."/>
            <person name="Mikhailova A.A."/>
            <person name="Marchal E."/>
            <person name="English S."/>
            <person name="Carruthers M."/>
            <person name="Jennings E.C."/>
            <person name="Chiamaka E.L."/>
            <person name="Frigard R.A."/>
            <person name="Pippel M."/>
            <person name="Attardo G.M."/>
            <person name="Benoit J.B."/>
            <person name="Bornberg-Bauer E."/>
            <person name="Tobe S.S."/>
        </authorList>
    </citation>
    <scope>NUCLEOTIDE SEQUENCE</scope>
    <source>
        <strain evidence="2">Stay&amp;Tobe</strain>
    </source>
</reference>
<evidence type="ECO:0000313" key="3">
    <source>
        <dbReference type="Proteomes" id="UP001233999"/>
    </source>
</evidence>
<evidence type="ECO:0000256" key="1">
    <source>
        <dbReference type="SAM" id="SignalP"/>
    </source>
</evidence>
<keyword evidence="3" id="KW-1185">Reference proteome</keyword>
<accession>A0AAD7ZL96</accession>
<protein>
    <recommendedName>
        <fullName evidence="4">EGF-like domain-containing protein</fullName>
    </recommendedName>
</protein>
<gene>
    <name evidence="2" type="ORF">L9F63_003219</name>
</gene>
<feature type="signal peptide" evidence="1">
    <location>
        <begin position="1"/>
        <end position="17"/>
    </location>
</feature>
<comment type="caution">
    <text evidence="2">The sequence shown here is derived from an EMBL/GenBank/DDBJ whole genome shotgun (WGS) entry which is preliminary data.</text>
</comment>
<dbReference type="AlphaFoldDB" id="A0AAD7ZL96"/>
<name>A0AAD7ZL96_DIPPU</name>
<sequence>MKCVTAVLLLIVFIAAAKDLHYTYLTNYTNITEVPELKEECQSDGKCSFFIGSSCKTDPQSGKKICLCWDMTKPRGKGSCRHSKKGIGEDCTVDEDCIPGAVCEMQKVSSYFTSCQCMECYAENNHLCVWTDNQNCSVVTATASGVRAGFLIFIYPILHFVKI</sequence>
<dbReference type="Proteomes" id="UP001233999">
    <property type="component" value="Unassembled WGS sequence"/>
</dbReference>
<evidence type="ECO:0008006" key="4">
    <source>
        <dbReference type="Google" id="ProtNLM"/>
    </source>
</evidence>